<dbReference type="CTD" id="20206215"/>
<feature type="transmembrane region" description="Helical" evidence="2">
    <location>
        <begin position="152"/>
        <end position="173"/>
    </location>
</feature>
<keyword evidence="2" id="KW-0472">Membrane</keyword>
<sequence>MTEEGDGNIEFLLECYEKIKASPKDASNYAERCRAFMKLKHYFYAIEDARKIINDINPSSPLGYKLLAEIYRLAEIYEEEIKVLEFGILSCNRDHRREFMKLKKVAESKLAERKIVEKNTFYAFLLIGCFLGMTLAMLATRLQLLSTVMNRSLVFVLVLGVFVSMAVLVHWVYSRTRRTDRYMKIHPPYDVIDDNDELIRARDRGDFDYVGPSEESDDDDHFPVEDDESGIFKKVK</sequence>
<evidence type="ECO:0000256" key="1">
    <source>
        <dbReference type="SAM" id="MobiDB-lite"/>
    </source>
</evidence>
<protein>
    <submittedName>
        <fullName evidence="3 4">Uncharacterized protein</fullName>
    </submittedName>
</protein>
<dbReference type="KEGG" id="hro:HELRODRAFT_177387"/>
<reference evidence="5" key="1">
    <citation type="submission" date="2012-12" db="EMBL/GenBank/DDBJ databases">
        <authorList>
            <person name="Hellsten U."/>
            <person name="Grimwood J."/>
            <person name="Chapman J.A."/>
            <person name="Shapiro H."/>
            <person name="Aerts A."/>
            <person name="Otillar R.P."/>
            <person name="Terry A.Y."/>
            <person name="Boore J.L."/>
            <person name="Simakov O."/>
            <person name="Marletaz F."/>
            <person name="Cho S.-J."/>
            <person name="Edsinger-Gonzales E."/>
            <person name="Havlak P."/>
            <person name="Kuo D.-H."/>
            <person name="Larsson T."/>
            <person name="Lv J."/>
            <person name="Arendt D."/>
            <person name="Savage R."/>
            <person name="Osoegawa K."/>
            <person name="de Jong P."/>
            <person name="Lindberg D.R."/>
            <person name="Seaver E.C."/>
            <person name="Weisblat D.A."/>
            <person name="Putnam N.H."/>
            <person name="Grigoriev I.V."/>
            <person name="Rokhsar D.S."/>
        </authorList>
    </citation>
    <scope>NUCLEOTIDE SEQUENCE</scope>
</reference>
<dbReference type="GeneID" id="20206215"/>
<evidence type="ECO:0000313" key="3">
    <source>
        <dbReference type="EMBL" id="ESN98144.1"/>
    </source>
</evidence>
<dbReference type="OrthoDB" id="2423701at2759"/>
<keyword evidence="2" id="KW-1133">Transmembrane helix</keyword>
<feature type="transmembrane region" description="Helical" evidence="2">
    <location>
        <begin position="121"/>
        <end position="140"/>
    </location>
</feature>
<evidence type="ECO:0000313" key="5">
    <source>
        <dbReference type="Proteomes" id="UP000015101"/>
    </source>
</evidence>
<dbReference type="EnsemblMetazoa" id="HelroT177387">
    <property type="protein sequence ID" value="HelroP177387"/>
    <property type="gene ID" value="HelroG177387"/>
</dbReference>
<dbReference type="EMBL" id="KB097222">
    <property type="protein sequence ID" value="ESN98144.1"/>
    <property type="molecule type" value="Genomic_DNA"/>
</dbReference>
<gene>
    <name evidence="4" type="primary">20206215</name>
    <name evidence="3" type="ORF">HELRODRAFT_177387</name>
</gene>
<dbReference type="InParanoid" id="T1FBL6"/>
<dbReference type="Gene3D" id="1.25.40.10">
    <property type="entry name" value="Tetratricopeptide repeat domain"/>
    <property type="match status" value="1"/>
</dbReference>
<dbReference type="RefSeq" id="XP_009023832.1">
    <property type="nucleotide sequence ID" value="XM_009025584.1"/>
</dbReference>
<dbReference type="HOGENOM" id="CLU_1176555_0_0_1"/>
<evidence type="ECO:0000313" key="4">
    <source>
        <dbReference type="EnsemblMetazoa" id="HelroP177387"/>
    </source>
</evidence>
<organism evidence="4 5">
    <name type="scientific">Helobdella robusta</name>
    <name type="common">Californian leech</name>
    <dbReference type="NCBI Taxonomy" id="6412"/>
    <lineage>
        <taxon>Eukaryota</taxon>
        <taxon>Metazoa</taxon>
        <taxon>Spiralia</taxon>
        <taxon>Lophotrochozoa</taxon>
        <taxon>Annelida</taxon>
        <taxon>Clitellata</taxon>
        <taxon>Hirudinea</taxon>
        <taxon>Rhynchobdellida</taxon>
        <taxon>Glossiphoniidae</taxon>
        <taxon>Helobdella</taxon>
    </lineage>
</organism>
<evidence type="ECO:0000256" key="2">
    <source>
        <dbReference type="SAM" id="Phobius"/>
    </source>
</evidence>
<proteinExistence type="predicted"/>
<reference evidence="3 5" key="2">
    <citation type="journal article" date="2013" name="Nature">
        <title>Insights into bilaterian evolution from three spiralian genomes.</title>
        <authorList>
            <person name="Simakov O."/>
            <person name="Marletaz F."/>
            <person name="Cho S.J."/>
            <person name="Edsinger-Gonzales E."/>
            <person name="Havlak P."/>
            <person name="Hellsten U."/>
            <person name="Kuo D.H."/>
            <person name="Larsson T."/>
            <person name="Lv J."/>
            <person name="Arendt D."/>
            <person name="Savage R."/>
            <person name="Osoegawa K."/>
            <person name="de Jong P."/>
            <person name="Grimwood J."/>
            <person name="Chapman J.A."/>
            <person name="Shapiro H."/>
            <person name="Aerts A."/>
            <person name="Otillar R.P."/>
            <person name="Terry A.Y."/>
            <person name="Boore J.L."/>
            <person name="Grigoriev I.V."/>
            <person name="Lindberg D.R."/>
            <person name="Seaver E.C."/>
            <person name="Weisblat D.A."/>
            <person name="Putnam N.H."/>
            <person name="Rokhsar D.S."/>
        </authorList>
    </citation>
    <scope>NUCLEOTIDE SEQUENCE</scope>
</reference>
<name>T1FBL6_HELRO</name>
<dbReference type="Proteomes" id="UP000015101">
    <property type="component" value="Unassembled WGS sequence"/>
</dbReference>
<feature type="region of interest" description="Disordered" evidence="1">
    <location>
        <begin position="206"/>
        <end position="236"/>
    </location>
</feature>
<accession>T1FBL6</accession>
<feature type="compositionally biased region" description="Acidic residues" evidence="1">
    <location>
        <begin position="214"/>
        <end position="229"/>
    </location>
</feature>
<keyword evidence="2" id="KW-0812">Transmembrane</keyword>
<dbReference type="InterPro" id="IPR011990">
    <property type="entry name" value="TPR-like_helical_dom_sf"/>
</dbReference>
<dbReference type="SUPFAM" id="SSF48452">
    <property type="entry name" value="TPR-like"/>
    <property type="match status" value="1"/>
</dbReference>
<keyword evidence="5" id="KW-1185">Reference proteome</keyword>
<dbReference type="EMBL" id="AMQM01006034">
    <property type="status" value="NOT_ANNOTATED_CDS"/>
    <property type="molecule type" value="Genomic_DNA"/>
</dbReference>
<dbReference type="AlphaFoldDB" id="T1FBL6"/>
<reference evidence="4" key="3">
    <citation type="submission" date="2015-06" db="UniProtKB">
        <authorList>
            <consortium name="EnsemblMetazoa"/>
        </authorList>
    </citation>
    <scope>IDENTIFICATION</scope>
</reference>
<dbReference type="STRING" id="6412.T1FBL6"/>